<reference evidence="6 7" key="1">
    <citation type="submission" date="2018-05" db="EMBL/GenBank/DDBJ databases">
        <title>Marinifilum breve JC075T sp. nov., a marine bacterium isolated from Yongle Blue Hole in the South China Sea.</title>
        <authorList>
            <person name="Fu T."/>
        </authorList>
    </citation>
    <scope>NUCLEOTIDE SEQUENCE [LARGE SCALE GENOMIC DNA]</scope>
    <source>
        <strain evidence="6 7">JC075</strain>
    </source>
</reference>
<dbReference type="RefSeq" id="WP_110361003.1">
    <property type="nucleotide sequence ID" value="NZ_QFLI01000005.1"/>
</dbReference>
<gene>
    <name evidence="6" type="ORF">DF185_12005</name>
</gene>
<keyword evidence="7" id="KW-1185">Reference proteome</keyword>
<organism evidence="6 7">
    <name type="scientific">Marinifilum breve</name>
    <dbReference type="NCBI Taxonomy" id="2184082"/>
    <lineage>
        <taxon>Bacteria</taxon>
        <taxon>Pseudomonadati</taxon>
        <taxon>Bacteroidota</taxon>
        <taxon>Bacteroidia</taxon>
        <taxon>Marinilabiliales</taxon>
        <taxon>Marinifilaceae</taxon>
    </lineage>
</organism>
<dbReference type="OrthoDB" id="9808930at2"/>
<evidence type="ECO:0000313" key="7">
    <source>
        <dbReference type="Proteomes" id="UP000248079"/>
    </source>
</evidence>
<protein>
    <submittedName>
        <fullName evidence="6">DUF4870 domain-containing protein</fullName>
    </submittedName>
</protein>
<keyword evidence="4 5" id="KW-0472">Membrane</keyword>
<evidence type="ECO:0000313" key="6">
    <source>
        <dbReference type="EMBL" id="PXY00630.1"/>
    </source>
</evidence>
<dbReference type="EMBL" id="QFLI01000005">
    <property type="protein sequence ID" value="PXY00630.1"/>
    <property type="molecule type" value="Genomic_DNA"/>
</dbReference>
<comment type="caution">
    <text evidence="6">The sequence shown here is derived from an EMBL/GenBank/DDBJ whole genome shotgun (WGS) entry which is preliminary data.</text>
</comment>
<evidence type="ECO:0000256" key="1">
    <source>
        <dbReference type="ARBA" id="ARBA00004141"/>
    </source>
</evidence>
<feature type="transmembrane region" description="Helical" evidence="5">
    <location>
        <begin position="12"/>
        <end position="38"/>
    </location>
</feature>
<sequence>MSEFATPSDERNWAMFCHLSAFSGLIIPFGNIIGPLILWSMKKEHSALVDREGKKALNFQISMSIYLFVSAFLIIIGIGILLLIALGLINLIFVVMAVVKTLNGEDYQYPLSIKILN</sequence>
<evidence type="ECO:0000256" key="5">
    <source>
        <dbReference type="SAM" id="Phobius"/>
    </source>
</evidence>
<accession>A0A2V3ZZR3</accession>
<dbReference type="AlphaFoldDB" id="A0A2V3ZZR3"/>
<comment type="subcellular location">
    <subcellularLocation>
        <location evidence="1">Membrane</location>
        <topology evidence="1">Multi-pass membrane protein</topology>
    </subcellularLocation>
</comment>
<dbReference type="Pfam" id="PF09685">
    <property type="entry name" value="MamF_MmsF"/>
    <property type="match status" value="1"/>
</dbReference>
<keyword evidence="2 5" id="KW-0812">Transmembrane</keyword>
<name>A0A2V3ZZR3_9BACT</name>
<evidence type="ECO:0000256" key="4">
    <source>
        <dbReference type="ARBA" id="ARBA00023136"/>
    </source>
</evidence>
<evidence type="ECO:0000256" key="3">
    <source>
        <dbReference type="ARBA" id="ARBA00022989"/>
    </source>
</evidence>
<dbReference type="InterPro" id="IPR019109">
    <property type="entry name" value="MamF_MmsF"/>
</dbReference>
<dbReference type="Proteomes" id="UP000248079">
    <property type="component" value="Unassembled WGS sequence"/>
</dbReference>
<feature type="transmembrane region" description="Helical" evidence="5">
    <location>
        <begin position="65"/>
        <end position="98"/>
    </location>
</feature>
<keyword evidence="3 5" id="KW-1133">Transmembrane helix</keyword>
<evidence type="ECO:0000256" key="2">
    <source>
        <dbReference type="ARBA" id="ARBA00022692"/>
    </source>
</evidence>
<proteinExistence type="predicted"/>